<protein>
    <recommendedName>
        <fullName evidence="3">AlgX/AlgJ SGNH hydrolase-like domain-containing protein</fullName>
    </recommendedName>
</protein>
<keyword evidence="2" id="KW-1185">Reference proteome</keyword>
<accession>A0ABQ2HNF8</accession>
<name>A0ABQ2HNF8_9BACT</name>
<evidence type="ECO:0000313" key="2">
    <source>
        <dbReference type="Proteomes" id="UP000632339"/>
    </source>
</evidence>
<sequence>MQTIFHLFRLGLLLLSGSLLLTGLSDRLQRKLNARGLVPDQYRFGDLYNISNLPDFKELQWKETDDLGVTDQPAHRAGNVDLYTIGDSFTTMDTSFYAGHRNHHIWLGTEVETVAPDPRVHSILVIEVIERTIQERLREHYADLYIHRGFQVAGKMPVGQSDAATAYDGSFWSNPINGEINQRLEFLLFNSELALKCKEMKAGLMLNWFDRTHPGALISRDHRFLFYEVEASPKSVLSPFQPLTDADIDSVVVNMNRIRSHYRNAGFAEVYFCFIPNKVTVCEPGRHPHNNQIPRIEQNARLEAPLLKLDHELLRHPEWYHKSDGHWNVNGKRLWLRTVNALVMKWAGGHS</sequence>
<evidence type="ECO:0008006" key="3">
    <source>
        <dbReference type="Google" id="ProtNLM"/>
    </source>
</evidence>
<dbReference type="Proteomes" id="UP000632339">
    <property type="component" value="Unassembled WGS sequence"/>
</dbReference>
<reference evidence="2" key="1">
    <citation type="journal article" date="2019" name="Int. J. Syst. Evol. Microbiol.">
        <title>The Global Catalogue of Microorganisms (GCM) 10K type strain sequencing project: providing services to taxonomists for standard genome sequencing and annotation.</title>
        <authorList>
            <consortium name="The Broad Institute Genomics Platform"/>
            <consortium name="The Broad Institute Genome Sequencing Center for Infectious Disease"/>
            <person name="Wu L."/>
            <person name="Ma J."/>
        </authorList>
    </citation>
    <scope>NUCLEOTIDE SEQUENCE [LARGE SCALE GENOMIC DNA]</scope>
    <source>
        <strain evidence="2">CGMCC 1.6375</strain>
    </source>
</reference>
<dbReference type="EMBL" id="BMLI01000001">
    <property type="protein sequence ID" value="GGM86771.1"/>
    <property type="molecule type" value="Genomic_DNA"/>
</dbReference>
<organism evidence="1 2">
    <name type="scientific">Dyadobacter beijingensis</name>
    <dbReference type="NCBI Taxonomy" id="365489"/>
    <lineage>
        <taxon>Bacteria</taxon>
        <taxon>Pseudomonadati</taxon>
        <taxon>Bacteroidota</taxon>
        <taxon>Cytophagia</taxon>
        <taxon>Cytophagales</taxon>
        <taxon>Spirosomataceae</taxon>
        <taxon>Dyadobacter</taxon>
    </lineage>
</organism>
<evidence type="ECO:0000313" key="1">
    <source>
        <dbReference type="EMBL" id="GGM86771.1"/>
    </source>
</evidence>
<gene>
    <name evidence="1" type="ORF">GCM10010967_18920</name>
</gene>
<dbReference type="RefSeq" id="WP_019944165.1">
    <property type="nucleotide sequence ID" value="NZ_BMLI01000001.1"/>
</dbReference>
<comment type="caution">
    <text evidence="1">The sequence shown here is derived from an EMBL/GenBank/DDBJ whole genome shotgun (WGS) entry which is preliminary data.</text>
</comment>
<proteinExistence type="predicted"/>